<dbReference type="Proteomes" id="UP000024900">
    <property type="component" value="Unassembled WGS sequence"/>
</dbReference>
<feature type="region of interest" description="Disordered" evidence="1">
    <location>
        <begin position="53"/>
        <end position="79"/>
    </location>
</feature>
<evidence type="ECO:0000313" key="2">
    <source>
        <dbReference type="EMBL" id="KGJ71271.1"/>
    </source>
</evidence>
<feature type="compositionally biased region" description="Polar residues" evidence="1">
    <location>
        <begin position="69"/>
        <end position="79"/>
    </location>
</feature>
<proteinExistence type="predicted"/>
<reference evidence="2 3" key="1">
    <citation type="journal article" date="2014" name="BMC Genomics">
        <title>Comparative genomics of Bradyrhizobium japonicum CPAC 15 and Bradyrhizobium diazoefficiens CPAC 7: elite model strains for understanding symbiotic performance with soybean.</title>
        <authorList>
            <person name="Siqueira A.F."/>
            <person name="Ormeno-Orrillo E."/>
            <person name="Souza R.C."/>
            <person name="Rodrigues E.P."/>
            <person name="Almeida L.G."/>
            <person name="Barcellos F.G."/>
            <person name="Batista J.S."/>
            <person name="Nakatami A.S."/>
            <person name="Martinez-Romero E."/>
            <person name="Vasconcelos A.T."/>
            <person name="Hungria M."/>
        </authorList>
    </citation>
    <scope>NUCLEOTIDE SEQUENCE [LARGE SCALE GENOMIC DNA]</scope>
    <source>
        <strain evidence="2 3">SEMIA 5080</strain>
    </source>
</reference>
<feature type="compositionally biased region" description="Basic residues" evidence="1">
    <location>
        <begin position="56"/>
        <end position="68"/>
    </location>
</feature>
<protein>
    <submittedName>
        <fullName evidence="2">Uncharacterized protein</fullName>
    </submittedName>
</protein>
<evidence type="ECO:0000256" key="1">
    <source>
        <dbReference type="SAM" id="MobiDB-lite"/>
    </source>
</evidence>
<comment type="caution">
    <text evidence="2">The sequence shown here is derived from an EMBL/GenBank/DDBJ whole genome shotgun (WGS) entry which is preliminary data.</text>
</comment>
<accession>A0A837CRB3</accession>
<sequence>MKLDQAALEALALTPLRGATVLSMVPAAFSSFRFGEEAHDIIVTKLLGPGAQRAVRSARRPAHSRRWPRSSTATGQQSQ</sequence>
<dbReference type="AlphaFoldDB" id="A0A837CRB3"/>
<evidence type="ECO:0000313" key="3">
    <source>
        <dbReference type="Proteomes" id="UP000024900"/>
    </source>
</evidence>
<dbReference type="EMBL" id="ADOU02000004">
    <property type="protein sequence ID" value="KGJ71271.1"/>
    <property type="molecule type" value="Genomic_DNA"/>
</dbReference>
<gene>
    <name evidence="2" type="ORF">BJA5080_07842</name>
</gene>
<name>A0A837CRB3_9BRAD</name>
<organism evidence="2 3">
    <name type="scientific">Bradyrhizobium diazoefficiens SEMIA 5080</name>
    <dbReference type="NCBI Taxonomy" id="754504"/>
    <lineage>
        <taxon>Bacteria</taxon>
        <taxon>Pseudomonadati</taxon>
        <taxon>Pseudomonadota</taxon>
        <taxon>Alphaproteobacteria</taxon>
        <taxon>Hyphomicrobiales</taxon>
        <taxon>Nitrobacteraceae</taxon>
        <taxon>Bradyrhizobium</taxon>
    </lineage>
</organism>